<dbReference type="RefSeq" id="WP_156591161.1">
    <property type="nucleotide sequence ID" value="NZ_WPHU01000004.1"/>
</dbReference>
<dbReference type="PANTHER" id="PTHR39210:SF1">
    <property type="entry name" value="HEPARIN-SULFATE LYASE"/>
    <property type="match status" value="1"/>
</dbReference>
<dbReference type="Gene3D" id="1.50.10.100">
    <property type="entry name" value="Chondroitin AC/alginate lyase"/>
    <property type="match status" value="1"/>
</dbReference>
<reference evidence="6 7" key="1">
    <citation type="submission" date="2019-12" db="EMBL/GenBank/DDBJ databases">
        <title>Whole-genome sequencing of Allorhizobium vitis.</title>
        <authorList>
            <person name="Gan H.M."/>
            <person name="Szegedi E."/>
            <person name="Burr T."/>
            <person name="Savka M.A."/>
        </authorList>
    </citation>
    <scope>NUCLEOTIDE SEQUENCE [LARGE SCALE GENOMIC DNA]</scope>
    <source>
        <strain evidence="6 7">CG415</strain>
    </source>
</reference>
<dbReference type="SUPFAM" id="SSF48230">
    <property type="entry name" value="Chondroitin AC/alginate lyase"/>
    <property type="match status" value="1"/>
</dbReference>
<comment type="subcellular location">
    <subcellularLocation>
        <location evidence="1">Periplasm</location>
    </subcellularLocation>
</comment>
<evidence type="ECO:0000256" key="4">
    <source>
        <dbReference type="ARBA" id="ARBA00023239"/>
    </source>
</evidence>
<gene>
    <name evidence="6" type="ORF">GOZ88_10620</name>
</gene>
<feature type="domain" description="Heparinase II/III-like C-terminal" evidence="5">
    <location>
        <begin position="385"/>
        <end position="532"/>
    </location>
</feature>
<evidence type="ECO:0000259" key="5">
    <source>
        <dbReference type="Pfam" id="PF07940"/>
    </source>
</evidence>
<dbReference type="Gene3D" id="2.70.98.70">
    <property type="match status" value="1"/>
</dbReference>
<sequence>MFSEQIGSLPSHLADFQPVAGADVHALLQRLGAEHLTALQAAGRTALEAEWPQILASHYRDYTQTGNRSRFEDLYFRRRLMLNDLVLADCAKDAGKGGGGDFIDAIIDGVILICEESGWQLPAHNAYGRGGPRQPLPDPDDPLVDLFAAETAANLATLVWLLRPTLAQRDPRLPARIEQEIHRRIITPYLTRHFWWMGQGNERMNNWTAWITQNVLIATFSLPTSQEIRRAVLIKALGSLDAFLKDYAEDGACEEGVLYYRHAALCLFGAMTVLDQVVPDLCRPLWQTVKIRNMAEYILNMHVTGRHYFNFADSSAVLEPCSIREYLFGDAVGSKRLMGFAAADIRHSADPLLSKEWNLWYRLTAATRLPDVIPAPANPAAKGDIFYPGTGLFIARDNRFDLAVKGGHNGESHNHNDVGSLTLYKNGQPFLIDIGVETYTAKTFSPQRYEIWTMQSAYHNLPAFAGVMQQEGPECAARDVKTAFEVEEARISLELAAAYPKEAALRSYRRSVRLIRGSHIEVVDEHDGEKPAVLSLMTCLEPRAQARRLVLDGLGEISVSGAAEPIIEAIDIGDPRLRQAWPERIFRVLLRFETSRLSLTIT</sequence>
<dbReference type="AlphaFoldDB" id="A0A7K1REY2"/>
<dbReference type="InterPro" id="IPR008929">
    <property type="entry name" value="Chondroitin_lyas"/>
</dbReference>
<evidence type="ECO:0000256" key="3">
    <source>
        <dbReference type="ARBA" id="ARBA00022764"/>
    </source>
</evidence>
<evidence type="ECO:0000313" key="6">
    <source>
        <dbReference type="EMBL" id="MVA56565.1"/>
    </source>
</evidence>
<name>A0A7K1REY2_AGRVI</name>
<accession>A0A7K1REY2</accession>
<organism evidence="6 7">
    <name type="scientific">Agrobacterium vitis</name>
    <name type="common">Rhizobium vitis</name>
    <dbReference type="NCBI Taxonomy" id="373"/>
    <lineage>
        <taxon>Bacteria</taxon>
        <taxon>Pseudomonadati</taxon>
        <taxon>Pseudomonadota</taxon>
        <taxon>Alphaproteobacteria</taxon>
        <taxon>Hyphomicrobiales</taxon>
        <taxon>Rhizobiaceae</taxon>
        <taxon>Rhizobium/Agrobacterium group</taxon>
        <taxon>Agrobacterium</taxon>
    </lineage>
</organism>
<evidence type="ECO:0000256" key="2">
    <source>
        <dbReference type="ARBA" id="ARBA00022729"/>
    </source>
</evidence>
<dbReference type="GO" id="GO:0016829">
    <property type="term" value="F:lyase activity"/>
    <property type="evidence" value="ECO:0007669"/>
    <property type="project" value="UniProtKB-KW"/>
</dbReference>
<dbReference type="GO" id="GO:0042597">
    <property type="term" value="C:periplasmic space"/>
    <property type="evidence" value="ECO:0007669"/>
    <property type="project" value="UniProtKB-SubCell"/>
</dbReference>
<dbReference type="EMBL" id="WPHU01000004">
    <property type="protein sequence ID" value="MVA56565.1"/>
    <property type="molecule type" value="Genomic_DNA"/>
</dbReference>
<proteinExistence type="predicted"/>
<keyword evidence="4" id="KW-0456">Lyase</keyword>
<dbReference type="InterPro" id="IPR012480">
    <property type="entry name" value="Hepar_II_III_C"/>
</dbReference>
<dbReference type="Pfam" id="PF07940">
    <property type="entry name" value="Hepar_II_III_C"/>
    <property type="match status" value="1"/>
</dbReference>
<evidence type="ECO:0000313" key="7">
    <source>
        <dbReference type="Proteomes" id="UP000440716"/>
    </source>
</evidence>
<keyword evidence="3" id="KW-0574">Periplasm</keyword>
<comment type="caution">
    <text evidence="6">The sequence shown here is derived from an EMBL/GenBank/DDBJ whole genome shotgun (WGS) entry which is preliminary data.</text>
</comment>
<dbReference type="PANTHER" id="PTHR39210">
    <property type="entry name" value="HEPARIN-SULFATE LYASE"/>
    <property type="match status" value="1"/>
</dbReference>
<evidence type="ECO:0000256" key="1">
    <source>
        <dbReference type="ARBA" id="ARBA00004418"/>
    </source>
</evidence>
<dbReference type="Proteomes" id="UP000440716">
    <property type="component" value="Unassembled WGS sequence"/>
</dbReference>
<protein>
    <submittedName>
        <fullName evidence="6">Heparinase</fullName>
    </submittedName>
</protein>
<keyword evidence="2" id="KW-0732">Signal</keyword>